<name>A0A644YK17_9ZZZZ</name>
<evidence type="ECO:0000256" key="1">
    <source>
        <dbReference type="SAM" id="MobiDB-lite"/>
    </source>
</evidence>
<accession>A0A644YK17</accession>
<sequence length="136" mass="16581">MEYLNYDANNASKSIDSKENKSTLKETYFQKKLRQAKERQEETSKMQFRTFYLYNEDMGGYYETEIDESPYFINELKFKYLDRTLDQVNQLLDYVEKEKKAIEEYNVVFEKRMDLKKKISDLSKKIETIKYYCNIL</sequence>
<organism evidence="2">
    <name type="scientific">bioreactor metagenome</name>
    <dbReference type="NCBI Taxonomy" id="1076179"/>
    <lineage>
        <taxon>unclassified sequences</taxon>
        <taxon>metagenomes</taxon>
        <taxon>ecological metagenomes</taxon>
    </lineage>
</organism>
<dbReference type="AlphaFoldDB" id="A0A644YK17"/>
<gene>
    <name evidence="2" type="ORF">SDC9_74870</name>
</gene>
<dbReference type="EMBL" id="VSSQ01005230">
    <property type="protein sequence ID" value="MPM28348.1"/>
    <property type="molecule type" value="Genomic_DNA"/>
</dbReference>
<proteinExistence type="predicted"/>
<reference evidence="2" key="1">
    <citation type="submission" date="2019-08" db="EMBL/GenBank/DDBJ databases">
        <authorList>
            <person name="Kucharzyk K."/>
            <person name="Murdoch R.W."/>
            <person name="Higgins S."/>
            <person name="Loffler F."/>
        </authorList>
    </citation>
    <scope>NUCLEOTIDE SEQUENCE</scope>
</reference>
<comment type="caution">
    <text evidence="2">The sequence shown here is derived from an EMBL/GenBank/DDBJ whole genome shotgun (WGS) entry which is preliminary data.</text>
</comment>
<evidence type="ECO:0000313" key="2">
    <source>
        <dbReference type="EMBL" id="MPM28348.1"/>
    </source>
</evidence>
<protein>
    <submittedName>
        <fullName evidence="2">Uncharacterized protein</fullName>
    </submittedName>
</protein>
<feature type="region of interest" description="Disordered" evidence="1">
    <location>
        <begin position="1"/>
        <end position="20"/>
    </location>
</feature>